<gene>
    <name evidence="4" type="ordered locus">Dacet_2715</name>
</gene>
<dbReference type="SMART" id="SM00448">
    <property type="entry name" value="REC"/>
    <property type="match status" value="1"/>
</dbReference>
<dbReference type="InterPro" id="IPR011006">
    <property type="entry name" value="CheY-like_superfamily"/>
</dbReference>
<dbReference type="PROSITE" id="PS50110">
    <property type="entry name" value="RESPONSE_REGULATORY"/>
    <property type="match status" value="1"/>
</dbReference>
<dbReference type="Proteomes" id="UP000002012">
    <property type="component" value="Chromosome"/>
</dbReference>
<dbReference type="GO" id="GO:0000160">
    <property type="term" value="P:phosphorelay signal transduction system"/>
    <property type="evidence" value="ECO:0007669"/>
    <property type="project" value="InterPro"/>
</dbReference>
<dbReference type="Pfam" id="PF00072">
    <property type="entry name" value="Response_reg"/>
    <property type="match status" value="1"/>
</dbReference>
<name>D4H5M8_DENA2</name>
<evidence type="ECO:0000256" key="1">
    <source>
        <dbReference type="ARBA" id="ARBA00022553"/>
    </source>
</evidence>
<evidence type="ECO:0000256" key="2">
    <source>
        <dbReference type="PROSITE-ProRule" id="PRU00169"/>
    </source>
</evidence>
<keyword evidence="5" id="KW-1185">Reference proteome</keyword>
<evidence type="ECO:0000259" key="3">
    <source>
        <dbReference type="PROSITE" id="PS50110"/>
    </source>
</evidence>
<sequence>MKVFVVDDNELHLKMCKILLNNLGYEVTTSTSLEDLQKRMDGLSEPDVALIDYRLSPGETGVDVLSYLKQNGKWQKCKLVALTADISERSMLERAGFDSVVFKPITEALLKEIIN</sequence>
<dbReference type="SUPFAM" id="SSF52172">
    <property type="entry name" value="CheY-like"/>
    <property type="match status" value="1"/>
</dbReference>
<evidence type="ECO:0000313" key="5">
    <source>
        <dbReference type="Proteomes" id="UP000002012"/>
    </source>
</evidence>
<organism evidence="4 5">
    <name type="scientific">Denitrovibrio acetiphilus (strain DSM 12809 / NBRC 114555 / N2460)</name>
    <dbReference type="NCBI Taxonomy" id="522772"/>
    <lineage>
        <taxon>Bacteria</taxon>
        <taxon>Pseudomonadati</taxon>
        <taxon>Deferribacterota</taxon>
        <taxon>Deferribacteres</taxon>
        <taxon>Deferribacterales</taxon>
        <taxon>Geovibrionaceae</taxon>
        <taxon>Denitrovibrio</taxon>
    </lineage>
</organism>
<keyword evidence="1 2" id="KW-0597">Phosphoprotein</keyword>
<dbReference type="PANTHER" id="PTHR44591:SF3">
    <property type="entry name" value="RESPONSE REGULATORY DOMAIN-CONTAINING PROTEIN"/>
    <property type="match status" value="1"/>
</dbReference>
<feature type="domain" description="Response regulatory" evidence="3">
    <location>
        <begin position="2"/>
        <end position="115"/>
    </location>
</feature>
<dbReference type="KEGG" id="dap:Dacet_2715"/>
<dbReference type="InParanoid" id="D4H5M8"/>
<accession>D4H5M8</accession>
<dbReference type="InterPro" id="IPR001789">
    <property type="entry name" value="Sig_transdc_resp-reg_receiver"/>
</dbReference>
<dbReference type="RefSeq" id="WP_013011962.1">
    <property type="nucleotide sequence ID" value="NC_013943.1"/>
</dbReference>
<evidence type="ECO:0000313" key="4">
    <source>
        <dbReference type="EMBL" id="ADD69469.1"/>
    </source>
</evidence>
<protein>
    <submittedName>
        <fullName evidence="4">Response regulator receiver protein</fullName>
    </submittedName>
</protein>
<dbReference type="STRING" id="522772.Dacet_2715"/>
<dbReference type="InterPro" id="IPR050595">
    <property type="entry name" value="Bact_response_regulator"/>
</dbReference>
<dbReference type="AlphaFoldDB" id="D4H5M8"/>
<dbReference type="PANTHER" id="PTHR44591">
    <property type="entry name" value="STRESS RESPONSE REGULATOR PROTEIN 1"/>
    <property type="match status" value="1"/>
</dbReference>
<reference evidence="4 5" key="1">
    <citation type="journal article" date="2010" name="Stand. Genomic Sci.">
        <title>Complete genome sequence of Denitrovibrio acetiphilus type strain (N2460).</title>
        <authorList>
            <person name="Kiss H."/>
            <person name="Lang E."/>
            <person name="Lapidus A."/>
            <person name="Copeland A."/>
            <person name="Nolan M."/>
            <person name="Glavina Del Rio T."/>
            <person name="Chen F."/>
            <person name="Lucas S."/>
            <person name="Tice H."/>
            <person name="Cheng J.F."/>
            <person name="Han C."/>
            <person name="Goodwin L."/>
            <person name="Pitluck S."/>
            <person name="Liolios K."/>
            <person name="Pati A."/>
            <person name="Ivanova N."/>
            <person name="Mavromatis K."/>
            <person name="Chen A."/>
            <person name="Palaniappan K."/>
            <person name="Land M."/>
            <person name="Hauser L."/>
            <person name="Chang Y.J."/>
            <person name="Jeffries C.D."/>
            <person name="Detter J.C."/>
            <person name="Brettin T."/>
            <person name="Spring S."/>
            <person name="Rohde M."/>
            <person name="Goker M."/>
            <person name="Woyke T."/>
            <person name="Bristow J."/>
            <person name="Eisen J.A."/>
            <person name="Markowitz V."/>
            <person name="Hugenholtz P."/>
            <person name="Kyrpides N.C."/>
            <person name="Klenk H.P."/>
        </authorList>
    </citation>
    <scope>NUCLEOTIDE SEQUENCE [LARGE SCALE GENOMIC DNA]</scope>
    <source>
        <strain evidence="5">DSM 12809 / NBRC 114555 / N2460</strain>
    </source>
</reference>
<feature type="modified residue" description="4-aspartylphosphate" evidence="2">
    <location>
        <position position="52"/>
    </location>
</feature>
<dbReference type="OrthoDB" id="9797885at2"/>
<dbReference type="HOGENOM" id="CLU_2104995_0_0_0"/>
<dbReference type="EMBL" id="CP001968">
    <property type="protein sequence ID" value="ADD69469.1"/>
    <property type="molecule type" value="Genomic_DNA"/>
</dbReference>
<proteinExistence type="predicted"/>
<dbReference type="PaxDb" id="522772-Dacet_2715"/>
<dbReference type="Gene3D" id="3.40.50.2300">
    <property type="match status" value="1"/>
</dbReference>
<dbReference type="eggNOG" id="COG0784">
    <property type="taxonomic scope" value="Bacteria"/>
</dbReference>